<reference evidence="8 9" key="1">
    <citation type="submission" date="2020-08" db="EMBL/GenBank/DDBJ databases">
        <title>Sequencing the genomes of 1000 actinobacteria strains.</title>
        <authorList>
            <person name="Klenk H.-P."/>
        </authorList>
    </citation>
    <scope>NUCLEOTIDE SEQUENCE [LARGE SCALE GENOMIC DNA]</scope>
    <source>
        <strain evidence="8 9">DSM 45272</strain>
    </source>
</reference>
<gene>
    <name evidence="8" type="ORF">HDA45_006542</name>
</gene>
<keyword evidence="3" id="KW-0233">DNA recombination</keyword>
<feature type="compositionally biased region" description="Basic residues" evidence="5">
    <location>
        <begin position="72"/>
        <end position="82"/>
    </location>
</feature>
<dbReference type="InterPro" id="IPR010998">
    <property type="entry name" value="Integrase_recombinase_N"/>
</dbReference>
<evidence type="ECO:0000256" key="3">
    <source>
        <dbReference type="ARBA" id="ARBA00023172"/>
    </source>
</evidence>
<feature type="region of interest" description="Disordered" evidence="5">
    <location>
        <begin position="64"/>
        <end position="88"/>
    </location>
</feature>
<dbReference type="Pfam" id="PF00589">
    <property type="entry name" value="Phage_integrase"/>
    <property type="match status" value="1"/>
</dbReference>
<dbReference type="Pfam" id="PF14659">
    <property type="entry name" value="Phage_int_SAM_3"/>
    <property type="match status" value="1"/>
</dbReference>
<accession>A0A841BC93</accession>
<dbReference type="AlphaFoldDB" id="A0A841BC93"/>
<dbReference type="Gene3D" id="1.10.150.130">
    <property type="match status" value="1"/>
</dbReference>
<dbReference type="PANTHER" id="PTHR30349:SF91">
    <property type="entry name" value="INTA PROTEIN"/>
    <property type="match status" value="1"/>
</dbReference>
<dbReference type="InterPro" id="IPR011010">
    <property type="entry name" value="DNA_brk_join_enz"/>
</dbReference>
<evidence type="ECO:0000256" key="5">
    <source>
        <dbReference type="SAM" id="MobiDB-lite"/>
    </source>
</evidence>
<keyword evidence="2 4" id="KW-0238">DNA-binding</keyword>
<sequence>MSVSKRDDPTDCGKGKSAMTFKGSTFKRCTCTDPGTRKQLGSQCTKLKRGNGMWSSNHGTWSFQAELPKHNNGTRRTRRRHGFASQTAAQDQLDQIADLLTLGERRGEAAHATIGDLIDNRLRTGEPFPTPEAVSKQLDAGNADLNAIPTVGQWLTSWIATRKKIREGTRLSYQRHITNWLLPHLGHYRLDTLTVEHISRMFDAMAERNDTITAAKSSDDPEVRKSAHGMRVMGAATMQRYRATLRAALNAAIRAQKITFNPASYVELPSGRRPKALLWTPDRVERWQRTGQKPSRVMVWTPEQIGRFLDQAEGHPYYALFHVIAYRGLRRGEACGLPWWNIDLASRSITISTAIVQLGWRAEFGEPKSEASGRVIALDEATTLVLRRQKKHQHELRVAAGTDWVEHELVCTERDGNPLHPAKLTDAFHVIADAAELPPVRLHDLRHGAATLMIAAGADLKVVQELLGHSSITVTADTYAHVLPELARDTAEAVAAIVPRDQRHNRRTA</sequence>
<evidence type="ECO:0000256" key="1">
    <source>
        <dbReference type="ARBA" id="ARBA00022908"/>
    </source>
</evidence>
<dbReference type="InterPro" id="IPR002104">
    <property type="entry name" value="Integrase_catalytic"/>
</dbReference>
<keyword evidence="1" id="KW-0229">DNA integration</keyword>
<dbReference type="GO" id="GO:0006310">
    <property type="term" value="P:DNA recombination"/>
    <property type="evidence" value="ECO:0007669"/>
    <property type="project" value="UniProtKB-KW"/>
</dbReference>
<dbReference type="PANTHER" id="PTHR30349">
    <property type="entry name" value="PHAGE INTEGRASE-RELATED"/>
    <property type="match status" value="1"/>
</dbReference>
<protein>
    <submittedName>
        <fullName evidence="8">Integrase</fullName>
    </submittedName>
</protein>
<dbReference type="InterPro" id="IPR004107">
    <property type="entry name" value="Integrase_SAM-like_N"/>
</dbReference>
<dbReference type="CDD" id="cd01189">
    <property type="entry name" value="INT_ICEBs1_C_like"/>
    <property type="match status" value="1"/>
</dbReference>
<evidence type="ECO:0000259" key="7">
    <source>
        <dbReference type="PROSITE" id="PS51900"/>
    </source>
</evidence>
<feature type="domain" description="Core-binding (CB)" evidence="7">
    <location>
        <begin position="149"/>
        <end position="253"/>
    </location>
</feature>
<dbReference type="PROSITE" id="PS51898">
    <property type="entry name" value="TYR_RECOMBINASE"/>
    <property type="match status" value="1"/>
</dbReference>
<dbReference type="GO" id="GO:0015074">
    <property type="term" value="P:DNA integration"/>
    <property type="evidence" value="ECO:0007669"/>
    <property type="project" value="UniProtKB-KW"/>
</dbReference>
<evidence type="ECO:0000256" key="2">
    <source>
        <dbReference type="ARBA" id="ARBA00023125"/>
    </source>
</evidence>
<organism evidence="8 9">
    <name type="scientific">Amycolatopsis umgeniensis</name>
    <dbReference type="NCBI Taxonomy" id="336628"/>
    <lineage>
        <taxon>Bacteria</taxon>
        <taxon>Bacillati</taxon>
        <taxon>Actinomycetota</taxon>
        <taxon>Actinomycetes</taxon>
        <taxon>Pseudonocardiales</taxon>
        <taxon>Pseudonocardiaceae</taxon>
        <taxon>Amycolatopsis</taxon>
    </lineage>
</organism>
<dbReference type="InterPro" id="IPR013762">
    <property type="entry name" value="Integrase-like_cat_sf"/>
</dbReference>
<comment type="caution">
    <text evidence="8">The sequence shown here is derived from an EMBL/GenBank/DDBJ whole genome shotgun (WGS) entry which is preliminary data.</text>
</comment>
<dbReference type="RefSeq" id="WP_246480867.1">
    <property type="nucleotide sequence ID" value="NZ_JACHMX010000001.1"/>
</dbReference>
<dbReference type="Gene3D" id="1.10.443.10">
    <property type="entry name" value="Intergrase catalytic core"/>
    <property type="match status" value="1"/>
</dbReference>
<keyword evidence="9" id="KW-1185">Reference proteome</keyword>
<feature type="domain" description="Tyr recombinase" evidence="6">
    <location>
        <begin position="295"/>
        <end position="492"/>
    </location>
</feature>
<dbReference type="EMBL" id="JACHMX010000001">
    <property type="protein sequence ID" value="MBB5856455.1"/>
    <property type="molecule type" value="Genomic_DNA"/>
</dbReference>
<name>A0A841BC93_9PSEU</name>
<dbReference type="Proteomes" id="UP000580861">
    <property type="component" value="Unassembled WGS sequence"/>
</dbReference>
<dbReference type="InterPro" id="IPR050090">
    <property type="entry name" value="Tyrosine_recombinase_XerCD"/>
</dbReference>
<evidence type="ECO:0000313" key="9">
    <source>
        <dbReference type="Proteomes" id="UP000580861"/>
    </source>
</evidence>
<proteinExistence type="predicted"/>
<evidence type="ECO:0000259" key="6">
    <source>
        <dbReference type="PROSITE" id="PS51898"/>
    </source>
</evidence>
<dbReference type="InterPro" id="IPR044068">
    <property type="entry name" value="CB"/>
</dbReference>
<dbReference type="PROSITE" id="PS51900">
    <property type="entry name" value="CB"/>
    <property type="match status" value="1"/>
</dbReference>
<dbReference type="GO" id="GO:0003677">
    <property type="term" value="F:DNA binding"/>
    <property type="evidence" value="ECO:0007669"/>
    <property type="project" value="UniProtKB-UniRule"/>
</dbReference>
<dbReference type="SUPFAM" id="SSF56349">
    <property type="entry name" value="DNA breaking-rejoining enzymes"/>
    <property type="match status" value="1"/>
</dbReference>
<evidence type="ECO:0000313" key="8">
    <source>
        <dbReference type="EMBL" id="MBB5856455.1"/>
    </source>
</evidence>
<evidence type="ECO:0000256" key="4">
    <source>
        <dbReference type="PROSITE-ProRule" id="PRU01248"/>
    </source>
</evidence>